<organism evidence="2 3">
    <name type="scientific">Leptospira alstonii serovar Sichuan str. 79601</name>
    <dbReference type="NCBI Taxonomy" id="1218565"/>
    <lineage>
        <taxon>Bacteria</taxon>
        <taxon>Pseudomonadati</taxon>
        <taxon>Spirochaetota</taxon>
        <taxon>Spirochaetia</taxon>
        <taxon>Leptospirales</taxon>
        <taxon>Leptospiraceae</taxon>
        <taxon>Leptospira</taxon>
    </lineage>
</organism>
<evidence type="ECO:0000313" key="3">
    <source>
        <dbReference type="Proteomes" id="UP000011988"/>
    </source>
</evidence>
<reference evidence="2 3" key="1">
    <citation type="submission" date="2013-01" db="EMBL/GenBank/DDBJ databases">
        <authorList>
            <person name="Harkins D.M."/>
            <person name="Durkin A.S."/>
            <person name="Brinkac L.M."/>
            <person name="Haft D.H."/>
            <person name="Selengut J.D."/>
            <person name="Sanka R."/>
            <person name="DePew J."/>
            <person name="Purushe J."/>
            <person name="Galloway R.L."/>
            <person name="Vinetz J.M."/>
            <person name="Sutton G.G."/>
            <person name="Nierman W.C."/>
            <person name="Fouts D.E."/>
        </authorList>
    </citation>
    <scope>NUCLEOTIDE SEQUENCE [LARGE SCALE GENOMIC DNA]</scope>
    <source>
        <strain evidence="2 3">79601</strain>
    </source>
</reference>
<evidence type="ECO:0000256" key="1">
    <source>
        <dbReference type="PROSITE-ProRule" id="PRU00023"/>
    </source>
</evidence>
<evidence type="ECO:0000313" key="2">
    <source>
        <dbReference type="EMBL" id="EMJ97576.1"/>
    </source>
</evidence>
<feature type="repeat" description="ANK" evidence="1">
    <location>
        <begin position="171"/>
        <end position="204"/>
    </location>
</feature>
<dbReference type="SMART" id="SM00248">
    <property type="entry name" value="ANK"/>
    <property type="match status" value="5"/>
</dbReference>
<dbReference type="PROSITE" id="PS50088">
    <property type="entry name" value="ANK_REPEAT"/>
    <property type="match status" value="3"/>
</dbReference>
<dbReference type="Gene3D" id="1.25.40.20">
    <property type="entry name" value="Ankyrin repeat-containing domain"/>
    <property type="match status" value="2"/>
</dbReference>
<accession>M6D4G9</accession>
<proteinExistence type="predicted"/>
<dbReference type="PROSITE" id="PS50297">
    <property type="entry name" value="ANK_REP_REGION"/>
    <property type="match status" value="3"/>
</dbReference>
<dbReference type="AlphaFoldDB" id="M6D4G9"/>
<gene>
    <name evidence="2" type="ORF">LEP1GSC194_2949</name>
</gene>
<feature type="repeat" description="ANK" evidence="1">
    <location>
        <begin position="138"/>
        <end position="170"/>
    </location>
</feature>
<keyword evidence="1" id="KW-0040">ANK repeat</keyword>
<name>M6D4G9_9LEPT</name>
<dbReference type="PANTHER" id="PTHR46224">
    <property type="entry name" value="ANKYRIN REPEAT FAMILY PROTEIN"/>
    <property type="match status" value="1"/>
</dbReference>
<dbReference type="PANTHER" id="PTHR46224:SF64">
    <property type="entry name" value="IQ MOTIF AND ANKYRIN REPEAT DOMAIN-CONTAINING PROTEIN 1"/>
    <property type="match status" value="1"/>
</dbReference>
<dbReference type="InterPro" id="IPR036770">
    <property type="entry name" value="Ankyrin_rpt-contain_sf"/>
</dbReference>
<dbReference type="PATRIC" id="fig|1218565.3.peg.519"/>
<sequence length="211" mass="23743">MQNLLYYAQMKQHQKSNAGANSETRDISEKHRIASFWKRFLFFGAVQNGNVSRIHSLLQSGFDPNLNRYHGVTPLSLAVKYHRLEIVRVLMEYHADPNLSDDKTGLTPLIHCILEDFSPETMSALIEGGADLDQRDGNGMSPLHHCMNEGKLEPLRSLLEKGADPNVRDFDGVTCIHLAKSSQGMSEFTELLLKHGADPIIKDKHGKTYLM</sequence>
<dbReference type="InterPro" id="IPR002110">
    <property type="entry name" value="Ankyrin_rpt"/>
</dbReference>
<dbReference type="Pfam" id="PF12796">
    <property type="entry name" value="Ank_2"/>
    <property type="match status" value="1"/>
</dbReference>
<dbReference type="SUPFAM" id="SSF48403">
    <property type="entry name" value="Ankyrin repeat"/>
    <property type="match status" value="1"/>
</dbReference>
<dbReference type="Proteomes" id="UP000011988">
    <property type="component" value="Unassembled WGS sequence"/>
</dbReference>
<dbReference type="EMBL" id="ANIK01000008">
    <property type="protein sequence ID" value="EMJ97576.1"/>
    <property type="molecule type" value="Genomic_DNA"/>
</dbReference>
<feature type="repeat" description="ANK" evidence="1">
    <location>
        <begin position="70"/>
        <end position="102"/>
    </location>
</feature>
<dbReference type="Pfam" id="PF13857">
    <property type="entry name" value="Ank_5"/>
    <property type="match status" value="1"/>
</dbReference>
<comment type="caution">
    <text evidence="2">The sequence shown here is derived from an EMBL/GenBank/DDBJ whole genome shotgun (WGS) entry which is preliminary data.</text>
</comment>
<protein>
    <submittedName>
        <fullName evidence="2">Ankyrin repeat protein</fullName>
    </submittedName>
</protein>
<dbReference type="InterPro" id="IPR051616">
    <property type="entry name" value="Cul2-RING_E3_ligase_SR"/>
</dbReference>